<evidence type="ECO:0000256" key="1">
    <source>
        <dbReference type="ARBA" id="ARBA00010982"/>
    </source>
</evidence>
<evidence type="ECO:0000256" key="2">
    <source>
        <dbReference type="ARBA" id="ARBA00022679"/>
    </source>
</evidence>
<dbReference type="eggNOG" id="COG0183">
    <property type="taxonomic scope" value="Bacteria"/>
</dbReference>
<dbReference type="EMBL" id="AWFF01000034">
    <property type="protein sequence ID" value="KCZ54752.1"/>
    <property type="molecule type" value="Genomic_DNA"/>
</dbReference>
<feature type="domain" description="Thiolase N-terminal" evidence="5">
    <location>
        <begin position="5"/>
        <end position="229"/>
    </location>
</feature>
<accession>A0A062U8Z5</accession>
<dbReference type="Gene3D" id="3.40.47.10">
    <property type="match status" value="2"/>
</dbReference>
<evidence type="ECO:0000259" key="5">
    <source>
        <dbReference type="Pfam" id="PF00108"/>
    </source>
</evidence>
<name>A0A062U8Z5_9PROT</name>
<gene>
    <name evidence="7" type="ORF">HY29_13215</name>
</gene>
<dbReference type="NCBIfam" id="TIGR01930">
    <property type="entry name" value="AcCoA-C-Actrans"/>
    <property type="match status" value="1"/>
</dbReference>
<evidence type="ECO:0008006" key="9">
    <source>
        <dbReference type="Google" id="ProtNLM"/>
    </source>
</evidence>
<keyword evidence="3 4" id="KW-0012">Acyltransferase</keyword>
<protein>
    <recommendedName>
        <fullName evidence="9">Acetyl-CoA C-acetyltransferase</fullName>
    </recommendedName>
</protein>
<dbReference type="PANTHER" id="PTHR43365:SF1">
    <property type="entry name" value="ACETYL-COA C-ACYLTRANSFERASE"/>
    <property type="match status" value="1"/>
</dbReference>
<keyword evidence="8" id="KW-1185">Reference proteome</keyword>
<comment type="similarity">
    <text evidence="1 4">Belongs to the thiolase-like superfamily. Thiolase family.</text>
</comment>
<dbReference type="InterPro" id="IPR020613">
    <property type="entry name" value="Thiolase_CS"/>
</dbReference>
<proteinExistence type="inferred from homology"/>
<reference evidence="7 8" key="1">
    <citation type="journal article" date="2014" name="Antonie Van Leeuwenhoek">
        <title>Hyphomonas beringensis sp. nov. and Hyphomonas chukchiensis sp. nov., isolated from surface seawater of the Bering Sea and Chukchi Sea.</title>
        <authorList>
            <person name="Li C."/>
            <person name="Lai Q."/>
            <person name="Li G."/>
            <person name="Dong C."/>
            <person name="Wang J."/>
            <person name="Liao Y."/>
            <person name="Shao Z."/>
        </authorList>
    </citation>
    <scope>NUCLEOTIDE SEQUENCE [LARGE SCALE GENOMIC DNA]</scope>
    <source>
        <strain evidence="7 8">25B14_1</strain>
    </source>
</reference>
<evidence type="ECO:0000313" key="7">
    <source>
        <dbReference type="EMBL" id="KCZ54752.1"/>
    </source>
</evidence>
<dbReference type="CDD" id="cd00751">
    <property type="entry name" value="thiolase"/>
    <property type="match status" value="1"/>
</dbReference>
<dbReference type="PROSITE" id="PS00737">
    <property type="entry name" value="THIOLASE_2"/>
    <property type="match status" value="1"/>
</dbReference>
<dbReference type="Proteomes" id="UP000027037">
    <property type="component" value="Unassembled WGS sequence"/>
</dbReference>
<evidence type="ECO:0000256" key="4">
    <source>
        <dbReference type="RuleBase" id="RU003557"/>
    </source>
</evidence>
<dbReference type="GO" id="GO:0003988">
    <property type="term" value="F:acetyl-CoA C-acyltransferase activity"/>
    <property type="evidence" value="ECO:0007669"/>
    <property type="project" value="UniProtKB-ARBA"/>
</dbReference>
<dbReference type="InterPro" id="IPR016039">
    <property type="entry name" value="Thiolase-like"/>
</dbReference>
<keyword evidence="2 4" id="KW-0808">Transferase</keyword>
<dbReference type="Pfam" id="PF00108">
    <property type="entry name" value="Thiolase_N"/>
    <property type="match status" value="1"/>
</dbReference>
<evidence type="ECO:0000256" key="3">
    <source>
        <dbReference type="ARBA" id="ARBA00023315"/>
    </source>
</evidence>
<organism evidence="7 8">
    <name type="scientific">Hyphomonas beringensis</name>
    <dbReference type="NCBI Taxonomy" id="1280946"/>
    <lineage>
        <taxon>Bacteria</taxon>
        <taxon>Pseudomonadati</taxon>
        <taxon>Pseudomonadota</taxon>
        <taxon>Alphaproteobacteria</taxon>
        <taxon>Hyphomonadales</taxon>
        <taxon>Hyphomonadaceae</taxon>
        <taxon>Hyphomonas</taxon>
    </lineage>
</organism>
<feature type="domain" description="Thiolase C-terminal" evidence="6">
    <location>
        <begin position="280"/>
        <end position="401"/>
    </location>
</feature>
<dbReference type="AlphaFoldDB" id="A0A062U8Z5"/>
<sequence length="402" mass="42469">MQDAYIYQALRTPRAKARAEGSLKGVHPEDLVAGLVREIAQRESVDLDQNLSRLTLGCVGQVGAQGGQIAHLAKASAGLNGNVTTRTLNNYCVSGLSAIGDTTMAVRAGEDGLMLAGGVEMLSRVPFLADKAPVYTEPARAEKLNWLAPILGAELLATEAGFTKQDLDEITVRSHKKAAAAWQAGHYDTGVVPVVSETGEIVCARDEWVKGDMSLEALGRRAPAFEELGKAGGEAIMLRHKPELGEMSYVHSVSNTPGLSDAAALVLMGGKAAGEAAGLTPRARVVAYAEATSHPVDQFCGGFMAMEEALRRAGLSLDDLDLIEFMEAFAAPPLFFERIYKPDMDRVNVNGGHLAMGHPMGATGAILTTTLLHELERRDVSRGMVVTLAGGGVGAALVIERV</sequence>
<dbReference type="OrthoDB" id="7623727at2"/>
<dbReference type="STRING" id="1280946.HY29_13215"/>
<evidence type="ECO:0000259" key="6">
    <source>
        <dbReference type="Pfam" id="PF02803"/>
    </source>
</evidence>
<dbReference type="InterPro" id="IPR020616">
    <property type="entry name" value="Thiolase_N"/>
</dbReference>
<comment type="caution">
    <text evidence="7">The sequence shown here is derived from an EMBL/GenBank/DDBJ whole genome shotgun (WGS) entry which is preliminary data.</text>
</comment>
<dbReference type="PATRIC" id="fig|1280946.3.peg.1653"/>
<evidence type="ECO:0000313" key="8">
    <source>
        <dbReference type="Proteomes" id="UP000027037"/>
    </source>
</evidence>
<dbReference type="RefSeq" id="WP_034795466.1">
    <property type="nucleotide sequence ID" value="NZ_AWFF01000034.1"/>
</dbReference>
<dbReference type="PANTHER" id="PTHR43365">
    <property type="entry name" value="BLR7806 PROTEIN"/>
    <property type="match status" value="1"/>
</dbReference>
<dbReference type="SUPFAM" id="SSF53901">
    <property type="entry name" value="Thiolase-like"/>
    <property type="match status" value="2"/>
</dbReference>
<dbReference type="Pfam" id="PF02803">
    <property type="entry name" value="Thiolase_C"/>
    <property type="match status" value="1"/>
</dbReference>
<dbReference type="InterPro" id="IPR002155">
    <property type="entry name" value="Thiolase"/>
</dbReference>
<dbReference type="InterPro" id="IPR020617">
    <property type="entry name" value="Thiolase_C"/>
</dbReference>
<dbReference type="PIRSF" id="PIRSF000429">
    <property type="entry name" value="Ac-CoA_Ac_transf"/>
    <property type="match status" value="1"/>
</dbReference>